<sequence>MKYLYFALMCLLTGCVSVATPFKAKLPQGEDWYLGFFAPPYMEVWMERVDVEDVRGLYYSNILAGTTATSGQEAPGGWPQPMQVPMGKGRSITGSALPKLVFVRWQSLVEPQTYRIVLDIPESVREQMTKNMPYQKHPQDLAYQDVLTIELAPGGWIKAWVQSSESTPLEILCQKAEVEPKGPDQGLSDGRYAYALNKLHPETQEYLKTHPIPFNSWTCPEQASVSQ</sequence>
<dbReference type="InterPro" id="IPR021326">
    <property type="entry name" value="DUF2931"/>
</dbReference>
<dbReference type="Proteomes" id="UP000663181">
    <property type="component" value="Chromosome"/>
</dbReference>
<dbReference type="Pfam" id="PF11153">
    <property type="entry name" value="DUF2931"/>
    <property type="match status" value="1"/>
</dbReference>
<dbReference type="EMBL" id="CP064030">
    <property type="protein sequence ID" value="QRN52743.1"/>
    <property type="molecule type" value="Genomic_DNA"/>
</dbReference>
<proteinExistence type="predicted"/>
<feature type="signal peptide" evidence="1">
    <location>
        <begin position="1"/>
        <end position="19"/>
    </location>
</feature>
<reference evidence="2 3" key="1">
    <citation type="submission" date="2020-10" db="EMBL/GenBank/DDBJ databases">
        <title>Phylogeny of dyella-like bacteria.</title>
        <authorList>
            <person name="Fu J."/>
        </authorList>
    </citation>
    <scope>NUCLEOTIDE SEQUENCE [LARGE SCALE GENOMIC DNA]</scope>
    <source>
        <strain evidence="2 3">DHOB09</strain>
    </source>
</reference>
<protein>
    <submittedName>
        <fullName evidence="2">DUF2931 family protein</fullName>
    </submittedName>
</protein>
<name>A0ABX7GRX5_9GAMM</name>
<gene>
    <name evidence="2" type="ORF">ISN74_14975</name>
</gene>
<organism evidence="2 3">
    <name type="scientific">Dyella caseinilytica</name>
    <dbReference type="NCBI Taxonomy" id="1849581"/>
    <lineage>
        <taxon>Bacteria</taxon>
        <taxon>Pseudomonadati</taxon>
        <taxon>Pseudomonadota</taxon>
        <taxon>Gammaproteobacteria</taxon>
        <taxon>Lysobacterales</taxon>
        <taxon>Rhodanobacteraceae</taxon>
        <taxon>Dyella</taxon>
    </lineage>
</organism>
<feature type="chain" id="PRO_5047034501" evidence="1">
    <location>
        <begin position="20"/>
        <end position="227"/>
    </location>
</feature>
<keyword evidence="1" id="KW-0732">Signal</keyword>
<dbReference type="RefSeq" id="WP_188799977.1">
    <property type="nucleotide sequence ID" value="NZ_BMIZ01000002.1"/>
</dbReference>
<accession>A0ABX7GRX5</accession>
<keyword evidence="3" id="KW-1185">Reference proteome</keyword>
<evidence type="ECO:0000256" key="1">
    <source>
        <dbReference type="SAM" id="SignalP"/>
    </source>
</evidence>
<dbReference type="PROSITE" id="PS51257">
    <property type="entry name" value="PROKAR_LIPOPROTEIN"/>
    <property type="match status" value="1"/>
</dbReference>
<evidence type="ECO:0000313" key="3">
    <source>
        <dbReference type="Proteomes" id="UP000663181"/>
    </source>
</evidence>
<evidence type="ECO:0000313" key="2">
    <source>
        <dbReference type="EMBL" id="QRN52743.1"/>
    </source>
</evidence>